<name>A0AAD2CPV0_9STRA</name>
<keyword evidence="4" id="KW-1185">Reference proteome</keyword>
<feature type="domain" description="DUF1995" evidence="2">
    <location>
        <begin position="93"/>
        <end position="376"/>
    </location>
</feature>
<sequence length="390" mass="43416">MMSCRLYLGMILSVVLINPAHAWVNQLPISRRGSWSSSYYYDSSSYSSSCSATATPTSLQAARLSPLPPNISPFEKSEAKSRDITGDFRKTSLSALQQAIRDGKKEMEIEFPPLLESKSQFDDFDNVQELNKNRDWCIEWLPTLSNAISPPVWFVLPDTKEVELAKEEWNGQRFRQAASWTSIEAVTEHYSSSASSTDDDSSNADENYSKPWGATFAAGMSQLLGGGNGDSGLLGNKDSLDDLTTETNSNPSLHLVCQPGNGGPVEDWINVKKFHMDMAKSSTPTCIVNGALDKVRDGYYNGFIFPALAKTFDFYKSFESIFYLKPVSDKGVYGWLYRVYPEPWQVVLQTPYDKGGRVMVQDSVALVSDKRPTYTEAVQALLQEAQKQKA</sequence>
<protein>
    <recommendedName>
        <fullName evidence="2">DUF1995 domain-containing protein</fullName>
    </recommendedName>
</protein>
<reference evidence="3" key="1">
    <citation type="submission" date="2023-08" db="EMBL/GenBank/DDBJ databases">
        <authorList>
            <person name="Audoor S."/>
            <person name="Bilcke G."/>
        </authorList>
    </citation>
    <scope>NUCLEOTIDE SEQUENCE</scope>
</reference>
<dbReference type="PANTHER" id="PTHR34051">
    <property type="entry name" value="PROTEIN LOW PSII ACCUMULATION 3, CHLOROPLASTIC"/>
    <property type="match status" value="1"/>
</dbReference>
<dbReference type="InterPro" id="IPR018962">
    <property type="entry name" value="DUF1995"/>
</dbReference>
<dbReference type="Pfam" id="PF09353">
    <property type="entry name" value="DUF1995"/>
    <property type="match status" value="1"/>
</dbReference>
<proteinExistence type="predicted"/>
<comment type="caution">
    <text evidence="3">The sequence shown here is derived from an EMBL/GenBank/DDBJ whole genome shotgun (WGS) entry which is preliminary data.</text>
</comment>
<dbReference type="PANTHER" id="PTHR34051:SF2">
    <property type="entry name" value="PROTEIN LPA3"/>
    <property type="match status" value="1"/>
</dbReference>
<dbReference type="AlphaFoldDB" id="A0AAD2CPV0"/>
<dbReference type="Proteomes" id="UP001295423">
    <property type="component" value="Unassembled WGS sequence"/>
</dbReference>
<dbReference type="EMBL" id="CAKOGP040000224">
    <property type="protein sequence ID" value="CAJ1932729.1"/>
    <property type="molecule type" value="Genomic_DNA"/>
</dbReference>
<evidence type="ECO:0000256" key="1">
    <source>
        <dbReference type="SAM" id="SignalP"/>
    </source>
</evidence>
<feature type="signal peptide" evidence="1">
    <location>
        <begin position="1"/>
        <end position="22"/>
    </location>
</feature>
<evidence type="ECO:0000313" key="3">
    <source>
        <dbReference type="EMBL" id="CAJ1932729.1"/>
    </source>
</evidence>
<feature type="chain" id="PRO_5042154936" description="DUF1995 domain-containing protein" evidence="1">
    <location>
        <begin position="23"/>
        <end position="390"/>
    </location>
</feature>
<organism evidence="3 4">
    <name type="scientific">Cylindrotheca closterium</name>
    <dbReference type="NCBI Taxonomy" id="2856"/>
    <lineage>
        <taxon>Eukaryota</taxon>
        <taxon>Sar</taxon>
        <taxon>Stramenopiles</taxon>
        <taxon>Ochrophyta</taxon>
        <taxon>Bacillariophyta</taxon>
        <taxon>Bacillariophyceae</taxon>
        <taxon>Bacillariophycidae</taxon>
        <taxon>Bacillariales</taxon>
        <taxon>Bacillariaceae</taxon>
        <taxon>Cylindrotheca</taxon>
    </lineage>
</organism>
<keyword evidence="1" id="KW-0732">Signal</keyword>
<evidence type="ECO:0000259" key="2">
    <source>
        <dbReference type="Pfam" id="PF09353"/>
    </source>
</evidence>
<dbReference type="InterPro" id="IPR044687">
    <property type="entry name" value="LPA3"/>
</dbReference>
<gene>
    <name evidence="3" type="ORF">CYCCA115_LOCUS2982</name>
</gene>
<accession>A0AAD2CPV0</accession>
<evidence type="ECO:0000313" key="4">
    <source>
        <dbReference type="Proteomes" id="UP001295423"/>
    </source>
</evidence>